<accession>A0AAU8K9B7</accession>
<sequence>MTTRTATNNRADDEVFDFNLNAVEAESELRPFVFLWASKENPNRRFTMQHMEGLNVWPLMVAADNGDSAAMAGIFREALGNAQWTDFRDTPLPQYKLKALFKSYRKHCGASEGESGASSDS</sequence>
<reference evidence="1" key="1">
    <citation type="submission" date="2023-10" db="EMBL/GenBank/DDBJ databases">
        <title>Complete genome sequence of Streptomyces sp. JL1001.</title>
        <authorList>
            <person name="Jiang L."/>
        </authorList>
    </citation>
    <scope>NUCLEOTIDE SEQUENCE</scope>
    <source>
        <strain evidence="1">JL1001</strain>
    </source>
</reference>
<dbReference type="EMBL" id="CP136798">
    <property type="protein sequence ID" value="XCN12242.1"/>
    <property type="molecule type" value="Genomic_DNA"/>
</dbReference>
<protein>
    <submittedName>
        <fullName evidence="1">Uncharacterized protein</fullName>
    </submittedName>
</protein>
<evidence type="ECO:0000313" key="1">
    <source>
        <dbReference type="EMBL" id="XCN12242.1"/>
    </source>
</evidence>
<proteinExistence type="predicted"/>
<name>A0AAU8K9B7_9ACTN</name>
<gene>
    <name evidence="1" type="ORF">R1Y80_00715</name>
</gene>
<organism evidence="1">
    <name type="scientific">Streptomyces sp. JL1001</name>
    <dbReference type="NCBI Taxonomy" id="3078227"/>
    <lineage>
        <taxon>Bacteria</taxon>
        <taxon>Bacillati</taxon>
        <taxon>Actinomycetota</taxon>
        <taxon>Actinomycetes</taxon>
        <taxon>Kitasatosporales</taxon>
        <taxon>Streptomycetaceae</taxon>
        <taxon>Streptomyces</taxon>
    </lineage>
</organism>
<dbReference type="AlphaFoldDB" id="A0AAU8K9B7"/>
<dbReference type="RefSeq" id="WP_354596071.1">
    <property type="nucleotide sequence ID" value="NZ_CP136798.1"/>
</dbReference>